<keyword evidence="2" id="KW-1185">Reference proteome</keyword>
<protein>
    <submittedName>
        <fullName evidence="1">Uncharacterized protein</fullName>
    </submittedName>
</protein>
<dbReference type="Proteomes" id="UP000887013">
    <property type="component" value="Unassembled WGS sequence"/>
</dbReference>
<organism evidence="1 2">
    <name type="scientific">Nephila pilipes</name>
    <name type="common">Giant wood spider</name>
    <name type="synonym">Nephila maculata</name>
    <dbReference type="NCBI Taxonomy" id="299642"/>
    <lineage>
        <taxon>Eukaryota</taxon>
        <taxon>Metazoa</taxon>
        <taxon>Ecdysozoa</taxon>
        <taxon>Arthropoda</taxon>
        <taxon>Chelicerata</taxon>
        <taxon>Arachnida</taxon>
        <taxon>Araneae</taxon>
        <taxon>Araneomorphae</taxon>
        <taxon>Entelegynae</taxon>
        <taxon>Araneoidea</taxon>
        <taxon>Nephilidae</taxon>
        <taxon>Nephila</taxon>
    </lineage>
</organism>
<reference evidence="1" key="1">
    <citation type="submission" date="2020-08" db="EMBL/GenBank/DDBJ databases">
        <title>Multicomponent nature underlies the extraordinary mechanical properties of spider dragline silk.</title>
        <authorList>
            <person name="Kono N."/>
            <person name="Nakamura H."/>
            <person name="Mori M."/>
            <person name="Yoshida Y."/>
            <person name="Ohtoshi R."/>
            <person name="Malay A.D."/>
            <person name="Moran D.A.P."/>
            <person name="Tomita M."/>
            <person name="Numata K."/>
            <person name="Arakawa K."/>
        </authorList>
    </citation>
    <scope>NUCLEOTIDE SEQUENCE</scope>
</reference>
<sequence length="94" mass="9800">MQPPASDEGSTKDFSKLACWGRTAAAAESRCVYEKAHSKRLFGSVPFGGGGFAQPTGSHVPPSTCSDYFLSSALDFFATAIIANNSCVGSKCDV</sequence>
<comment type="caution">
    <text evidence="1">The sequence shown here is derived from an EMBL/GenBank/DDBJ whole genome shotgun (WGS) entry which is preliminary data.</text>
</comment>
<dbReference type="OrthoDB" id="10455234at2759"/>
<evidence type="ECO:0000313" key="1">
    <source>
        <dbReference type="EMBL" id="GFT65249.1"/>
    </source>
</evidence>
<dbReference type="EMBL" id="BMAW01068597">
    <property type="protein sequence ID" value="GFT65249.1"/>
    <property type="molecule type" value="Genomic_DNA"/>
</dbReference>
<gene>
    <name evidence="1" type="ORF">NPIL_494361</name>
</gene>
<dbReference type="AlphaFoldDB" id="A0A8X6PHN2"/>
<accession>A0A8X6PHN2</accession>
<evidence type="ECO:0000313" key="2">
    <source>
        <dbReference type="Proteomes" id="UP000887013"/>
    </source>
</evidence>
<proteinExistence type="predicted"/>
<name>A0A8X6PHN2_NEPPI</name>